<name>A0A9W8ULT2_AKAMU</name>
<keyword evidence="2" id="KW-0472">Membrane</keyword>
<dbReference type="AlphaFoldDB" id="A0A9W8ULT2"/>
<sequence>MASTADTEMAAISPAQIAALSISIFAILVFTSTSIYLCGRRKGCKVATQRAIQSIVHLHLHPHTRIPEDATRPQSSTATELQGTSGGGGRLTKLIKQIFGITAATAGATATAEEASSAEKKQDSRASRSRATSPLQIGIHPGSSNRFSGTEEFQAAVHNLLGYRPDELQEWYSESDDDAHDESQQEQDEGFFPAVGHCGSPLPAYQEVAETEPHRFSWQGQESDYRPEKR</sequence>
<protein>
    <submittedName>
        <fullName evidence="3">Uncharacterized protein</fullName>
    </submittedName>
</protein>
<evidence type="ECO:0000256" key="2">
    <source>
        <dbReference type="SAM" id="Phobius"/>
    </source>
</evidence>
<evidence type="ECO:0000313" key="4">
    <source>
        <dbReference type="Proteomes" id="UP001144673"/>
    </source>
</evidence>
<feature type="region of interest" description="Disordered" evidence="1">
    <location>
        <begin position="63"/>
        <end position="88"/>
    </location>
</feature>
<keyword evidence="4" id="KW-1185">Reference proteome</keyword>
<feature type="compositionally biased region" description="Polar residues" evidence="1">
    <location>
        <begin position="72"/>
        <end position="83"/>
    </location>
</feature>
<dbReference type="KEGG" id="amus:LMH87_012199"/>
<dbReference type="GeneID" id="80899358"/>
<proteinExistence type="predicted"/>
<comment type="caution">
    <text evidence="3">The sequence shown here is derived from an EMBL/GenBank/DDBJ whole genome shotgun (WGS) entry which is preliminary data.</text>
</comment>
<dbReference type="EMBL" id="JAJHUN010000009">
    <property type="protein sequence ID" value="KAJ4151506.1"/>
    <property type="molecule type" value="Genomic_DNA"/>
</dbReference>
<dbReference type="RefSeq" id="XP_056053220.1">
    <property type="nucleotide sequence ID" value="XM_056201471.1"/>
</dbReference>
<feature type="region of interest" description="Disordered" evidence="1">
    <location>
        <begin position="110"/>
        <end position="146"/>
    </location>
</feature>
<gene>
    <name evidence="3" type="ORF">LMH87_012199</name>
</gene>
<evidence type="ECO:0000256" key="1">
    <source>
        <dbReference type="SAM" id="MobiDB-lite"/>
    </source>
</evidence>
<feature type="compositionally biased region" description="Acidic residues" evidence="1">
    <location>
        <begin position="173"/>
        <end position="189"/>
    </location>
</feature>
<keyword evidence="2" id="KW-0812">Transmembrane</keyword>
<feature type="transmembrane region" description="Helical" evidence="2">
    <location>
        <begin position="17"/>
        <end position="38"/>
    </location>
</feature>
<accession>A0A9W8ULT2</accession>
<feature type="compositionally biased region" description="Basic and acidic residues" evidence="1">
    <location>
        <begin position="117"/>
        <end position="126"/>
    </location>
</feature>
<dbReference type="Proteomes" id="UP001144673">
    <property type="component" value="Chromosome 4"/>
</dbReference>
<keyword evidence="2" id="KW-1133">Transmembrane helix</keyword>
<reference evidence="3" key="1">
    <citation type="journal article" date="2023" name="Access Microbiol">
        <title>De-novo genome assembly for Akanthomyces muscarius, a biocontrol agent of insect agricultural pests.</title>
        <authorList>
            <person name="Erdos Z."/>
            <person name="Studholme D.J."/>
            <person name="Raymond B."/>
            <person name="Sharma M."/>
        </authorList>
    </citation>
    <scope>NUCLEOTIDE SEQUENCE</scope>
    <source>
        <strain evidence="3">Ve6</strain>
    </source>
</reference>
<organism evidence="3 4">
    <name type="scientific">Akanthomyces muscarius</name>
    <name type="common">Entomopathogenic fungus</name>
    <name type="synonym">Lecanicillium muscarium</name>
    <dbReference type="NCBI Taxonomy" id="2231603"/>
    <lineage>
        <taxon>Eukaryota</taxon>
        <taxon>Fungi</taxon>
        <taxon>Dikarya</taxon>
        <taxon>Ascomycota</taxon>
        <taxon>Pezizomycotina</taxon>
        <taxon>Sordariomycetes</taxon>
        <taxon>Hypocreomycetidae</taxon>
        <taxon>Hypocreales</taxon>
        <taxon>Cordycipitaceae</taxon>
        <taxon>Akanthomyces</taxon>
    </lineage>
</organism>
<feature type="region of interest" description="Disordered" evidence="1">
    <location>
        <begin position="173"/>
        <end position="230"/>
    </location>
</feature>
<evidence type="ECO:0000313" key="3">
    <source>
        <dbReference type="EMBL" id="KAJ4151506.1"/>
    </source>
</evidence>